<dbReference type="eggNOG" id="COG4905">
    <property type="taxonomic scope" value="Bacteria"/>
</dbReference>
<feature type="transmembrane region" description="Helical" evidence="1">
    <location>
        <begin position="68"/>
        <end position="93"/>
    </location>
</feature>
<dbReference type="HOGENOM" id="CLU_040629_0_0_11"/>
<keyword evidence="1" id="KW-0812">Transmembrane</keyword>
<dbReference type="Proteomes" id="UP000002026">
    <property type="component" value="Chromosome"/>
</dbReference>
<dbReference type="AlphaFoldDB" id="C7N1N3"/>
<evidence type="ECO:0000256" key="1">
    <source>
        <dbReference type="SAM" id="Phobius"/>
    </source>
</evidence>
<dbReference type="KEGG" id="shi:Shel_02570"/>
<dbReference type="STRING" id="471855.Shel_02570"/>
<feature type="transmembrane region" description="Helical" evidence="1">
    <location>
        <begin position="28"/>
        <end position="56"/>
    </location>
</feature>
<feature type="transmembrane region" description="Helical" evidence="1">
    <location>
        <begin position="105"/>
        <end position="125"/>
    </location>
</feature>
<feature type="transmembrane region" description="Helical" evidence="1">
    <location>
        <begin position="226"/>
        <end position="247"/>
    </location>
</feature>
<organism evidence="2 3">
    <name type="scientific">Slackia heliotrinireducens (strain ATCC 29202 / DSM 20476 / NCTC 11029 / RHS 1)</name>
    <name type="common">Peptococcus heliotrinreducens</name>
    <dbReference type="NCBI Taxonomy" id="471855"/>
    <lineage>
        <taxon>Bacteria</taxon>
        <taxon>Bacillati</taxon>
        <taxon>Actinomycetota</taxon>
        <taxon>Coriobacteriia</taxon>
        <taxon>Eggerthellales</taxon>
        <taxon>Eggerthellaceae</taxon>
        <taxon>Slackia</taxon>
    </lineage>
</organism>
<feature type="transmembrane region" description="Helical" evidence="1">
    <location>
        <begin position="193"/>
        <end position="214"/>
    </location>
</feature>
<evidence type="ECO:0000313" key="2">
    <source>
        <dbReference type="EMBL" id="ACV21325.1"/>
    </source>
</evidence>
<proteinExistence type="predicted"/>
<feature type="transmembrane region" description="Helical" evidence="1">
    <location>
        <begin position="301"/>
        <end position="323"/>
    </location>
</feature>
<sequence length="406" mass="45664">MAEPNGTLDIIENVRDEEPEKLSLFVRIYGALSIVAGGLQVLSFVLAILTLVGFFGRVDLSELEYQTTTALVITLVSTVLSVAAAVLFVVLGVRLIRGNRRRAALIANVLITIEALIMVCNYMMTGMSSQMIAPGINMVILIAIQSYCDPALLEERRLQRKLLALNRKAEAEDGTLGRDTTGRGYITLNFFNIFWVFVVCCFLGLVVEVIYHMTVVDFGVYQDRAGLLYGPFSPIYGVGAVLMTVALNRFYNRNPFIIFVVSGIIGGAFEFFVSWFMQVSFGIVAWDYSGTFLNIDGRTNFMFMCMWGALGLAWVRFALPIMLKIVNKIPWNWRYSVTMVCTVLMTIDCVLTLASFDSWYQREAGTMDYEDTPAIVEFCNEHYDNDFMTSRFQTMIMNPDNASRAR</sequence>
<dbReference type="InterPro" id="IPR010540">
    <property type="entry name" value="CmpB_TMEM229"/>
</dbReference>
<evidence type="ECO:0000313" key="3">
    <source>
        <dbReference type="Proteomes" id="UP000002026"/>
    </source>
</evidence>
<name>C7N1N3_SLAHD</name>
<feature type="transmembrane region" description="Helical" evidence="1">
    <location>
        <begin position="335"/>
        <end position="356"/>
    </location>
</feature>
<keyword evidence="3" id="KW-1185">Reference proteome</keyword>
<dbReference type="EMBL" id="CP001684">
    <property type="protein sequence ID" value="ACV21325.1"/>
    <property type="molecule type" value="Genomic_DNA"/>
</dbReference>
<dbReference type="Pfam" id="PF06541">
    <property type="entry name" value="ABC_trans_CmpB"/>
    <property type="match status" value="1"/>
</dbReference>
<reference evidence="2 3" key="1">
    <citation type="journal article" date="2009" name="Stand. Genomic Sci.">
        <title>Complete genome sequence of Slackia heliotrinireducens type strain (RHS 1).</title>
        <authorList>
            <person name="Pukall R."/>
            <person name="Lapidus A."/>
            <person name="Nolan M."/>
            <person name="Copeland A."/>
            <person name="Glavina Del Rio T."/>
            <person name="Lucas S."/>
            <person name="Chen F."/>
            <person name="Tice H."/>
            <person name="Cheng J.F."/>
            <person name="Chertkov O."/>
            <person name="Bruce D."/>
            <person name="Goodwin L."/>
            <person name="Kuske C."/>
            <person name="Brettin T."/>
            <person name="Detter J.C."/>
            <person name="Han C."/>
            <person name="Pitluck S."/>
            <person name="Pati A."/>
            <person name="Mavrommatis K."/>
            <person name="Ivanova N."/>
            <person name="Ovchinnikova G."/>
            <person name="Chen A."/>
            <person name="Palaniappan K."/>
            <person name="Schneider S."/>
            <person name="Rohde M."/>
            <person name="Chain P."/>
            <person name="D'haeseleer P."/>
            <person name="Goker M."/>
            <person name="Bristow J."/>
            <person name="Eisen J.A."/>
            <person name="Markowitz V."/>
            <person name="Kyrpides N.C."/>
            <person name="Klenk H.P."/>
            <person name="Hugenholtz P."/>
        </authorList>
    </citation>
    <scope>NUCLEOTIDE SEQUENCE [LARGE SCALE GENOMIC DNA]</scope>
    <source>
        <strain evidence="3">ATCC 29202 / DSM 20476 / NCTC 11029 / RHS 1</strain>
    </source>
</reference>
<feature type="transmembrane region" description="Helical" evidence="1">
    <location>
        <begin position="256"/>
        <end position="281"/>
    </location>
</feature>
<keyword evidence="1" id="KW-0472">Membrane</keyword>
<dbReference type="RefSeq" id="WP_012797435.1">
    <property type="nucleotide sequence ID" value="NC_013165.1"/>
</dbReference>
<feature type="transmembrane region" description="Helical" evidence="1">
    <location>
        <begin position="131"/>
        <end position="153"/>
    </location>
</feature>
<accession>C7N1N3</accession>
<gene>
    <name evidence="2" type="ordered locus">Shel_02570</name>
</gene>
<protein>
    <submittedName>
        <fullName evidence="2">Predicted membrane protein</fullName>
    </submittedName>
</protein>
<keyword evidence="1" id="KW-1133">Transmembrane helix</keyword>